<keyword evidence="2" id="KW-1185">Reference proteome</keyword>
<sequence>MTALKTFSPCAAKVSTMETLWILIAVVITPLKFDNKESMRGELFAATASLNSLSGSAKIPFQSRKRRISSVLLSPAGLDICAYIFPGSVGAAGKAVAPYCCRTAIISWLPMSLAACNGVPCGPERFTSAPLAMSNAARLVKPLPAAIWSGGPRRPPDLFTSAP</sequence>
<protein>
    <submittedName>
        <fullName evidence="1">Uncharacterized protein</fullName>
    </submittedName>
</protein>
<reference evidence="1 2" key="1">
    <citation type="submission" date="2024-07" db="EMBL/GenBank/DDBJ databases">
        <title>Section-level genome sequencing and comparative genomics of Aspergillus sections Usti and Cavernicolus.</title>
        <authorList>
            <consortium name="Lawrence Berkeley National Laboratory"/>
            <person name="Nybo J.L."/>
            <person name="Vesth T.C."/>
            <person name="Theobald S."/>
            <person name="Frisvad J.C."/>
            <person name="Larsen T.O."/>
            <person name="Kjaerboelling I."/>
            <person name="Rothschild-Mancinelli K."/>
            <person name="Lyhne E.K."/>
            <person name="Kogle M.E."/>
            <person name="Barry K."/>
            <person name="Clum A."/>
            <person name="Na H."/>
            <person name="Ledsgaard L."/>
            <person name="Lin J."/>
            <person name="Lipzen A."/>
            <person name="Kuo A."/>
            <person name="Riley R."/>
            <person name="Mondo S."/>
            <person name="Labutti K."/>
            <person name="Haridas S."/>
            <person name="Pangalinan J."/>
            <person name="Salamov A.A."/>
            <person name="Simmons B.A."/>
            <person name="Magnuson J.K."/>
            <person name="Chen J."/>
            <person name="Drula E."/>
            <person name="Henrissat B."/>
            <person name="Wiebenga A."/>
            <person name="Lubbers R.J."/>
            <person name="Gomes A.C."/>
            <person name="Makela M.R."/>
            <person name="Stajich J."/>
            <person name="Grigoriev I.V."/>
            <person name="Mortensen U.H."/>
            <person name="De Vries R.P."/>
            <person name="Baker S.E."/>
            <person name="Andersen M.R."/>
        </authorList>
    </citation>
    <scope>NUCLEOTIDE SEQUENCE [LARGE SCALE GENOMIC DNA]</scope>
    <source>
        <strain evidence="1 2">CBS 123904</strain>
    </source>
</reference>
<dbReference type="EMBL" id="JBFXLU010000091">
    <property type="protein sequence ID" value="KAL2843336.1"/>
    <property type="molecule type" value="Genomic_DNA"/>
</dbReference>
<comment type="caution">
    <text evidence="1">The sequence shown here is derived from an EMBL/GenBank/DDBJ whole genome shotgun (WGS) entry which is preliminary data.</text>
</comment>
<dbReference type="Proteomes" id="UP001610446">
    <property type="component" value="Unassembled WGS sequence"/>
</dbReference>
<accession>A0ABR4JTG8</accession>
<proteinExistence type="predicted"/>
<evidence type="ECO:0000313" key="1">
    <source>
        <dbReference type="EMBL" id="KAL2843336.1"/>
    </source>
</evidence>
<name>A0ABR4JTG8_9EURO</name>
<gene>
    <name evidence="1" type="ORF">BJY01DRAFT_215939</name>
</gene>
<organism evidence="1 2">
    <name type="scientific">Aspergillus pseudoustus</name>
    <dbReference type="NCBI Taxonomy" id="1810923"/>
    <lineage>
        <taxon>Eukaryota</taxon>
        <taxon>Fungi</taxon>
        <taxon>Dikarya</taxon>
        <taxon>Ascomycota</taxon>
        <taxon>Pezizomycotina</taxon>
        <taxon>Eurotiomycetes</taxon>
        <taxon>Eurotiomycetidae</taxon>
        <taxon>Eurotiales</taxon>
        <taxon>Aspergillaceae</taxon>
        <taxon>Aspergillus</taxon>
        <taxon>Aspergillus subgen. Nidulantes</taxon>
    </lineage>
</organism>
<evidence type="ECO:0000313" key="2">
    <source>
        <dbReference type="Proteomes" id="UP001610446"/>
    </source>
</evidence>